<evidence type="ECO:0000256" key="1">
    <source>
        <dbReference type="SAM" id="MobiDB-lite"/>
    </source>
</evidence>
<evidence type="ECO:0000313" key="3">
    <source>
        <dbReference type="EMBL" id="KAK3001253.1"/>
    </source>
</evidence>
<gene>
    <name evidence="3" type="ORF">RJ639_020720</name>
</gene>
<evidence type="ECO:0000313" key="4">
    <source>
        <dbReference type="Proteomes" id="UP001188597"/>
    </source>
</evidence>
<feature type="compositionally biased region" description="Polar residues" evidence="1">
    <location>
        <begin position="150"/>
        <end position="162"/>
    </location>
</feature>
<evidence type="ECO:0000256" key="2">
    <source>
        <dbReference type="SAM" id="Phobius"/>
    </source>
</evidence>
<evidence type="ECO:0008006" key="5">
    <source>
        <dbReference type="Google" id="ProtNLM"/>
    </source>
</evidence>
<comment type="caution">
    <text evidence="3">The sequence shown here is derived from an EMBL/GenBank/DDBJ whole genome shotgun (WGS) entry which is preliminary data.</text>
</comment>
<sequence length="162" mass="17866">MARPLPNIHFTELPFLHIPLTFFIIAISALSVLSIVTFLCGSHRSTRFPRHKSEPTTVRLGDSKPAISKLHSSISSKALLMVKMISWRQVRDEEEVGGGGGDFDDEDDGEAVWKRTIIMGERCRPLEFSGKILYDSNGNPLPESPHPIQATGNNKPVSSAKS</sequence>
<name>A0AA88V4X5_9ASTE</name>
<dbReference type="EMBL" id="JAVXUP010002819">
    <property type="protein sequence ID" value="KAK3001253.1"/>
    <property type="molecule type" value="Genomic_DNA"/>
</dbReference>
<keyword evidence="2" id="KW-0812">Transmembrane</keyword>
<keyword evidence="2" id="KW-0472">Membrane</keyword>
<dbReference type="PANTHER" id="PTHR33237:SF31">
    <property type="entry name" value="F2P16.13 PROTEIN"/>
    <property type="match status" value="1"/>
</dbReference>
<reference evidence="3" key="1">
    <citation type="submission" date="2022-12" db="EMBL/GenBank/DDBJ databases">
        <title>Draft genome assemblies for two species of Escallonia (Escalloniales).</title>
        <authorList>
            <person name="Chanderbali A."/>
            <person name="Dervinis C."/>
            <person name="Anghel I."/>
            <person name="Soltis D."/>
            <person name="Soltis P."/>
            <person name="Zapata F."/>
        </authorList>
    </citation>
    <scope>NUCLEOTIDE SEQUENCE</scope>
    <source>
        <strain evidence="3">UCBG64.0493</strain>
        <tissue evidence="3">Leaf</tissue>
    </source>
</reference>
<protein>
    <recommendedName>
        <fullName evidence="5">Transmembrane protein</fullName>
    </recommendedName>
</protein>
<dbReference type="PANTHER" id="PTHR33237">
    <property type="entry name" value="F2P16.13 PROTEIN-RELATED"/>
    <property type="match status" value="1"/>
</dbReference>
<feature type="region of interest" description="Disordered" evidence="1">
    <location>
        <begin position="134"/>
        <end position="162"/>
    </location>
</feature>
<feature type="transmembrane region" description="Helical" evidence="2">
    <location>
        <begin position="20"/>
        <end position="41"/>
    </location>
</feature>
<keyword evidence="4" id="KW-1185">Reference proteome</keyword>
<accession>A0AA88V4X5</accession>
<proteinExistence type="predicted"/>
<dbReference type="AlphaFoldDB" id="A0AA88V4X5"/>
<dbReference type="Proteomes" id="UP001188597">
    <property type="component" value="Unassembled WGS sequence"/>
</dbReference>
<keyword evidence="2" id="KW-1133">Transmembrane helix</keyword>
<organism evidence="3 4">
    <name type="scientific">Escallonia herrerae</name>
    <dbReference type="NCBI Taxonomy" id="1293975"/>
    <lineage>
        <taxon>Eukaryota</taxon>
        <taxon>Viridiplantae</taxon>
        <taxon>Streptophyta</taxon>
        <taxon>Embryophyta</taxon>
        <taxon>Tracheophyta</taxon>
        <taxon>Spermatophyta</taxon>
        <taxon>Magnoliopsida</taxon>
        <taxon>eudicotyledons</taxon>
        <taxon>Gunneridae</taxon>
        <taxon>Pentapetalae</taxon>
        <taxon>asterids</taxon>
        <taxon>campanulids</taxon>
        <taxon>Escalloniales</taxon>
        <taxon>Escalloniaceae</taxon>
        <taxon>Escallonia</taxon>
    </lineage>
</organism>